<reference evidence="2" key="1">
    <citation type="submission" date="2020-01" db="EMBL/GenBank/DDBJ databases">
        <title>Draft genome sequence of the Termite Coptotermes fromosanus.</title>
        <authorList>
            <person name="Itakura S."/>
            <person name="Yosikawa Y."/>
            <person name="Umezawa K."/>
        </authorList>
    </citation>
    <scope>NUCLEOTIDE SEQUENCE [LARGE SCALE GENOMIC DNA]</scope>
</reference>
<organism evidence="1 2">
    <name type="scientific">Coptotermes formosanus</name>
    <name type="common">Formosan subterranean termite</name>
    <dbReference type="NCBI Taxonomy" id="36987"/>
    <lineage>
        <taxon>Eukaryota</taxon>
        <taxon>Metazoa</taxon>
        <taxon>Ecdysozoa</taxon>
        <taxon>Arthropoda</taxon>
        <taxon>Hexapoda</taxon>
        <taxon>Insecta</taxon>
        <taxon>Pterygota</taxon>
        <taxon>Neoptera</taxon>
        <taxon>Polyneoptera</taxon>
        <taxon>Dictyoptera</taxon>
        <taxon>Blattodea</taxon>
        <taxon>Blattoidea</taxon>
        <taxon>Termitoidae</taxon>
        <taxon>Rhinotermitidae</taxon>
        <taxon>Coptotermes</taxon>
    </lineage>
</organism>
<evidence type="ECO:0000313" key="2">
    <source>
        <dbReference type="Proteomes" id="UP000502823"/>
    </source>
</evidence>
<accession>A0A6L2PSJ6</accession>
<comment type="caution">
    <text evidence="1">The sequence shown here is derived from an EMBL/GenBank/DDBJ whole genome shotgun (WGS) entry which is preliminary data.</text>
</comment>
<dbReference type="Proteomes" id="UP000502823">
    <property type="component" value="Unassembled WGS sequence"/>
</dbReference>
<protein>
    <submittedName>
        <fullName evidence="1">Uncharacterized protein</fullName>
    </submittedName>
</protein>
<dbReference type="OrthoDB" id="8186649at2759"/>
<dbReference type="EMBL" id="BLKM01000468">
    <property type="protein sequence ID" value="GFG34132.1"/>
    <property type="molecule type" value="Genomic_DNA"/>
</dbReference>
<dbReference type="AlphaFoldDB" id="A0A6L2PSJ6"/>
<name>A0A6L2PSJ6_COPFO</name>
<dbReference type="InParanoid" id="A0A6L2PSJ6"/>
<sequence length="707" mass="79378">MDAGCYSEMLVFTVETTQCYKPRRMHRCMKSSLTLREEHKLQVSEIEVCRKIHRHKKNEVKVLSVEGTIMNVLQLGNLIGVFTGCGLYLLVKTSDSCSLSATKHGVDVTLKEPVALKMHLKVHREVLAMCSLFMEFVLVKKKHGKLYIDLYKAGPRMLPTEKRFSVELQESPCGDVSCTLTSVRCSDLDPTLTSLLLEDMALVWSHIILVSLDFGQVYCVPVATESKSTPLPVPKILYSTTQSIAGIVCLKDPLTGLYSHVGIVLRGGSVVYITSNQQKLSYHMMYLPGSVEGYCPVKDGLVATDGLDLWHSKLTWNNGGQPTVENRVMGVKGACVLDMLPDTDIILVVTIHLTFYCVDLGPKVSASQQKNFTLPPNIMADMDRKMQQLMRLKQEIALEEKMLEAISITKRDKILQNTFTVSVQVYDVSKGSDAAQYSFEIHLMNNEDQDYSPEFWLLHVSITTEGMSVNQTSKLEQRVRKGISLKTFITASVPEPFSLIEVSCNLVTKIPEVNETEATLWAAIPVAATTLDVSYFLSPISESTKSSLSEDLLKIAHSHVGENMKRLESEQSTEPGQHMYELRLLRDWGTPSDVWSAVIKNSRHLFTEVPTGRELQMYIRCHSIKLLLNADCNIIQLRCEDMNVLHHIKCSLAQLLKGDSKSKRPVLINHTILSMAQKLKADVQLEGKNLNLLREEWRGIVARHLPL</sequence>
<evidence type="ECO:0000313" key="1">
    <source>
        <dbReference type="EMBL" id="GFG34132.1"/>
    </source>
</evidence>
<gene>
    <name evidence="1" type="ORF">Cfor_05587</name>
</gene>
<keyword evidence="2" id="KW-1185">Reference proteome</keyword>
<proteinExistence type="predicted"/>